<evidence type="ECO:0000313" key="2">
    <source>
        <dbReference type="EnsemblPlants" id="OGLUM01G36350.1"/>
    </source>
</evidence>
<dbReference type="InterPro" id="IPR036770">
    <property type="entry name" value="Ankyrin_rpt-contain_sf"/>
</dbReference>
<proteinExistence type="predicted"/>
<feature type="transmembrane region" description="Helical" evidence="1">
    <location>
        <begin position="161"/>
        <end position="181"/>
    </location>
</feature>
<dbReference type="EnsemblPlants" id="OGLUM01G36350.1">
    <property type="protein sequence ID" value="OGLUM01G36350.1"/>
    <property type="gene ID" value="OGLUM01G36350"/>
</dbReference>
<dbReference type="HOGENOM" id="CLU_1172241_0_0_1"/>
<protein>
    <recommendedName>
        <fullName evidence="4">PGG domain-containing protein</fullName>
    </recommendedName>
</protein>
<keyword evidence="3" id="KW-1185">Reference proteome</keyword>
<accession>A0A0D9YFF1</accession>
<dbReference type="AlphaFoldDB" id="A0A0D9YFF1"/>
<dbReference type="Gramene" id="OGLUM01G36350.1">
    <property type="protein sequence ID" value="OGLUM01G36350.1"/>
    <property type="gene ID" value="OGLUM01G36350"/>
</dbReference>
<organism evidence="2">
    <name type="scientific">Oryza glumipatula</name>
    <dbReference type="NCBI Taxonomy" id="40148"/>
    <lineage>
        <taxon>Eukaryota</taxon>
        <taxon>Viridiplantae</taxon>
        <taxon>Streptophyta</taxon>
        <taxon>Embryophyta</taxon>
        <taxon>Tracheophyta</taxon>
        <taxon>Spermatophyta</taxon>
        <taxon>Magnoliopsida</taxon>
        <taxon>Liliopsida</taxon>
        <taxon>Poales</taxon>
        <taxon>Poaceae</taxon>
        <taxon>BOP clade</taxon>
        <taxon>Oryzoideae</taxon>
        <taxon>Oryzeae</taxon>
        <taxon>Oryzinae</taxon>
        <taxon>Oryza</taxon>
    </lineage>
</organism>
<feature type="transmembrane region" description="Helical" evidence="1">
    <location>
        <begin position="202"/>
        <end position="230"/>
    </location>
</feature>
<keyword evidence="1" id="KW-0472">Membrane</keyword>
<dbReference type="STRING" id="40148.A0A0D9YFF1"/>
<dbReference type="Proteomes" id="UP000026961">
    <property type="component" value="Chromosome 1"/>
</dbReference>
<evidence type="ECO:0008006" key="4">
    <source>
        <dbReference type="Google" id="ProtNLM"/>
    </source>
</evidence>
<reference evidence="2" key="1">
    <citation type="submission" date="2013-08" db="EMBL/GenBank/DDBJ databases">
        <title>Oryza genome evolution.</title>
        <authorList>
            <person name="Wing R.A."/>
            <person name="Panaud O."/>
            <person name="Oliveira A.C."/>
        </authorList>
    </citation>
    <scope>NUCLEOTIDE SEQUENCE</scope>
</reference>
<feature type="transmembrane region" description="Helical" evidence="1">
    <location>
        <begin position="132"/>
        <end position="155"/>
    </location>
</feature>
<reference evidence="2" key="2">
    <citation type="submission" date="2015-04" db="UniProtKB">
        <authorList>
            <consortium name="EnsemblPlants"/>
        </authorList>
    </citation>
    <scope>IDENTIFICATION</scope>
</reference>
<evidence type="ECO:0000313" key="3">
    <source>
        <dbReference type="Proteomes" id="UP000026961"/>
    </source>
</evidence>
<evidence type="ECO:0000256" key="1">
    <source>
        <dbReference type="SAM" id="Phobius"/>
    </source>
</evidence>
<feature type="transmembrane region" description="Helical" evidence="1">
    <location>
        <begin position="102"/>
        <end position="120"/>
    </location>
</feature>
<keyword evidence="1" id="KW-1133">Transmembrane helix</keyword>
<dbReference type="SUPFAM" id="SSF48403">
    <property type="entry name" value="Ankyrin repeat"/>
    <property type="match status" value="1"/>
</dbReference>
<sequence length="237" mass="25990">MTENLLNWRNDLAGQADKDGRTPLHFAASLIFGLISSSPLVPVLQANPFQLSDIVLYACRNKSLAKVLNVQDKHGNTAIHVAVHHGLMYNFCCLLRNRKDNTIAFICSGLATINLMYSGVPMVNLPFRRRHFNISLLLVFSSVTSLGAAFALGMLLVLSPVAQLTAAAVCFMMMAASLYLFTEPLNGARVAAAVYFRMGNQALLLIARVLLGQTLLIFWPCVIIFGWAAISTKYGRK</sequence>
<reference evidence="2" key="3">
    <citation type="submission" date="2018-05" db="EMBL/GenBank/DDBJ databases">
        <title>OgluRS3 (Oryza glumaepatula Reference Sequence Version 3).</title>
        <authorList>
            <person name="Zhang J."/>
            <person name="Kudrna D."/>
            <person name="Lee S."/>
            <person name="Talag J."/>
            <person name="Welchert J."/>
            <person name="Wing R.A."/>
        </authorList>
    </citation>
    <scope>NUCLEOTIDE SEQUENCE [LARGE SCALE GENOMIC DNA]</scope>
</reference>
<dbReference type="Gene3D" id="1.25.40.20">
    <property type="entry name" value="Ankyrin repeat-containing domain"/>
    <property type="match status" value="1"/>
</dbReference>
<name>A0A0D9YFF1_9ORYZ</name>
<keyword evidence="1" id="KW-0812">Transmembrane</keyword>